<dbReference type="AlphaFoldDB" id="A0A7S4BPU0"/>
<feature type="chain" id="PRO_5031343067" evidence="1">
    <location>
        <begin position="16"/>
        <end position="272"/>
    </location>
</feature>
<evidence type="ECO:0000256" key="1">
    <source>
        <dbReference type="SAM" id="SignalP"/>
    </source>
</evidence>
<keyword evidence="1" id="KW-0732">Signal</keyword>
<reference evidence="2" key="1">
    <citation type="submission" date="2021-01" db="EMBL/GenBank/DDBJ databases">
        <authorList>
            <person name="Corre E."/>
            <person name="Pelletier E."/>
            <person name="Niang G."/>
            <person name="Scheremetjew M."/>
            <person name="Finn R."/>
            <person name="Kale V."/>
            <person name="Holt S."/>
            <person name="Cochrane G."/>
            <person name="Meng A."/>
            <person name="Brown T."/>
            <person name="Cohen L."/>
        </authorList>
    </citation>
    <scope>NUCLEOTIDE SEQUENCE</scope>
    <source>
        <strain evidence="2">CCMP645</strain>
    </source>
</reference>
<organism evidence="2">
    <name type="scientific">Chrysotila carterae</name>
    <name type="common">Marine alga</name>
    <name type="synonym">Syracosphaera carterae</name>
    <dbReference type="NCBI Taxonomy" id="13221"/>
    <lineage>
        <taxon>Eukaryota</taxon>
        <taxon>Haptista</taxon>
        <taxon>Haptophyta</taxon>
        <taxon>Prymnesiophyceae</taxon>
        <taxon>Isochrysidales</taxon>
        <taxon>Isochrysidaceae</taxon>
        <taxon>Chrysotila</taxon>
    </lineage>
</organism>
<name>A0A7S4BPU0_CHRCT</name>
<sequence>MLATCLLLLFSGATAVDPLSKTITVFHVNPLREGVIPVNMDTADLRGDMFFDVHSKTLPIQCAVPPPSIYSRIDCSNPEVVASDLVITKLQLNMRPSDSFGEYGRCNLCNATGVDPFSRLPCTPHEYFCTCGTYFEPYACNDIAAIGAENINVSFGGFPKCSWETWVTGPWQCWGFASVSKFGGMWYSTTRAGWCDAPGADPATCTWRATVDKIVNKSCSDDIVHQAVEDYDAEHDACFSTCPGPVTGSKRNTSSVCWCAERRSASVPPRCE</sequence>
<feature type="signal peptide" evidence="1">
    <location>
        <begin position="1"/>
        <end position="15"/>
    </location>
</feature>
<accession>A0A7S4BPU0</accession>
<protein>
    <submittedName>
        <fullName evidence="2">Uncharacterized protein</fullName>
    </submittedName>
</protein>
<evidence type="ECO:0000313" key="2">
    <source>
        <dbReference type="EMBL" id="CAE0772878.1"/>
    </source>
</evidence>
<proteinExistence type="predicted"/>
<gene>
    <name evidence="2" type="ORF">PCAR00345_LOCUS25490</name>
</gene>
<dbReference type="EMBL" id="HBIZ01039932">
    <property type="protein sequence ID" value="CAE0772878.1"/>
    <property type="molecule type" value="Transcribed_RNA"/>
</dbReference>